<proteinExistence type="predicted"/>
<dbReference type="Proteomes" id="UP000799755">
    <property type="component" value="Unassembled WGS sequence"/>
</dbReference>
<organism evidence="1 2">
    <name type="scientific">Lindgomyces ingoldianus</name>
    <dbReference type="NCBI Taxonomy" id="673940"/>
    <lineage>
        <taxon>Eukaryota</taxon>
        <taxon>Fungi</taxon>
        <taxon>Dikarya</taxon>
        <taxon>Ascomycota</taxon>
        <taxon>Pezizomycotina</taxon>
        <taxon>Dothideomycetes</taxon>
        <taxon>Pleosporomycetidae</taxon>
        <taxon>Pleosporales</taxon>
        <taxon>Lindgomycetaceae</taxon>
        <taxon>Lindgomyces</taxon>
    </lineage>
</organism>
<protein>
    <submittedName>
        <fullName evidence="1">Uncharacterized protein</fullName>
    </submittedName>
</protein>
<name>A0ACB6QDA9_9PLEO</name>
<comment type="caution">
    <text evidence="1">The sequence shown here is derived from an EMBL/GenBank/DDBJ whole genome shotgun (WGS) entry which is preliminary data.</text>
</comment>
<keyword evidence="2" id="KW-1185">Reference proteome</keyword>
<gene>
    <name evidence="1" type="ORF">BDR25DRAFT_361549</name>
</gene>
<dbReference type="EMBL" id="MU003536">
    <property type="protein sequence ID" value="KAF2464485.1"/>
    <property type="molecule type" value="Genomic_DNA"/>
</dbReference>
<evidence type="ECO:0000313" key="1">
    <source>
        <dbReference type="EMBL" id="KAF2464485.1"/>
    </source>
</evidence>
<evidence type="ECO:0000313" key="2">
    <source>
        <dbReference type="Proteomes" id="UP000799755"/>
    </source>
</evidence>
<reference evidence="1" key="1">
    <citation type="journal article" date="2020" name="Stud. Mycol.">
        <title>101 Dothideomycetes genomes: a test case for predicting lifestyles and emergence of pathogens.</title>
        <authorList>
            <person name="Haridas S."/>
            <person name="Albert R."/>
            <person name="Binder M."/>
            <person name="Bloem J."/>
            <person name="Labutti K."/>
            <person name="Salamov A."/>
            <person name="Andreopoulos B."/>
            <person name="Baker S."/>
            <person name="Barry K."/>
            <person name="Bills G."/>
            <person name="Bluhm B."/>
            <person name="Cannon C."/>
            <person name="Castanera R."/>
            <person name="Culley D."/>
            <person name="Daum C."/>
            <person name="Ezra D."/>
            <person name="Gonzalez J."/>
            <person name="Henrissat B."/>
            <person name="Kuo A."/>
            <person name="Liang C."/>
            <person name="Lipzen A."/>
            <person name="Lutzoni F."/>
            <person name="Magnuson J."/>
            <person name="Mondo S."/>
            <person name="Nolan M."/>
            <person name="Ohm R."/>
            <person name="Pangilinan J."/>
            <person name="Park H.-J."/>
            <person name="Ramirez L."/>
            <person name="Alfaro M."/>
            <person name="Sun H."/>
            <person name="Tritt A."/>
            <person name="Yoshinaga Y."/>
            <person name="Zwiers L.-H."/>
            <person name="Turgeon B."/>
            <person name="Goodwin S."/>
            <person name="Spatafora J."/>
            <person name="Crous P."/>
            <person name="Grigoriev I."/>
        </authorList>
    </citation>
    <scope>NUCLEOTIDE SEQUENCE</scope>
    <source>
        <strain evidence="1">ATCC 200398</strain>
    </source>
</reference>
<sequence>MSLSHLLLRLSITEELDLICSLTIAFLTYPPSRLNFFTIYPSTAMLYRFYHNGLAASFLLGALKFMVLFSLQTMSKEYAQDIAGGDK</sequence>
<accession>A0ACB6QDA9</accession>